<evidence type="ECO:0000256" key="1">
    <source>
        <dbReference type="SAM" id="MobiDB-lite"/>
    </source>
</evidence>
<reference evidence="2" key="1">
    <citation type="journal article" date="2022" name="bioRxiv">
        <title>Sequencing and chromosome-scale assembly of the giantPleurodeles waltlgenome.</title>
        <authorList>
            <person name="Brown T."/>
            <person name="Elewa A."/>
            <person name="Iarovenko S."/>
            <person name="Subramanian E."/>
            <person name="Araus A.J."/>
            <person name="Petzold A."/>
            <person name="Susuki M."/>
            <person name="Suzuki K.-i.T."/>
            <person name="Hayashi T."/>
            <person name="Toyoda A."/>
            <person name="Oliveira C."/>
            <person name="Osipova E."/>
            <person name="Leigh N.D."/>
            <person name="Simon A."/>
            <person name="Yun M.H."/>
        </authorList>
    </citation>
    <scope>NUCLEOTIDE SEQUENCE</scope>
    <source>
        <strain evidence="2">20211129_DDA</strain>
        <tissue evidence="2">Liver</tissue>
    </source>
</reference>
<gene>
    <name evidence="2" type="ORF">NDU88_007151</name>
</gene>
<dbReference type="AlphaFoldDB" id="A0AAV7UN17"/>
<sequence length="116" mass="12137">MNAPPSGLERGPCHSATPQATPAIRPLPHWVRRGGCNRFDRGTRSLAARIALGVGPGEFLGALVLALASQPSMLSLRREYGCPVTPRFRSSSSADVTRAQTATVSSPASLGETPLS</sequence>
<dbReference type="EMBL" id="JANPWB010000005">
    <property type="protein sequence ID" value="KAJ1190413.1"/>
    <property type="molecule type" value="Genomic_DNA"/>
</dbReference>
<feature type="compositionally biased region" description="Polar residues" evidence="1">
    <location>
        <begin position="88"/>
        <end position="108"/>
    </location>
</feature>
<evidence type="ECO:0000313" key="3">
    <source>
        <dbReference type="Proteomes" id="UP001066276"/>
    </source>
</evidence>
<dbReference type="Proteomes" id="UP001066276">
    <property type="component" value="Chromosome 3_1"/>
</dbReference>
<evidence type="ECO:0000313" key="2">
    <source>
        <dbReference type="EMBL" id="KAJ1190413.1"/>
    </source>
</evidence>
<name>A0AAV7UN17_PLEWA</name>
<feature type="region of interest" description="Disordered" evidence="1">
    <location>
        <begin position="1"/>
        <end position="25"/>
    </location>
</feature>
<proteinExistence type="predicted"/>
<organism evidence="2 3">
    <name type="scientific">Pleurodeles waltl</name>
    <name type="common">Iberian ribbed newt</name>
    <dbReference type="NCBI Taxonomy" id="8319"/>
    <lineage>
        <taxon>Eukaryota</taxon>
        <taxon>Metazoa</taxon>
        <taxon>Chordata</taxon>
        <taxon>Craniata</taxon>
        <taxon>Vertebrata</taxon>
        <taxon>Euteleostomi</taxon>
        <taxon>Amphibia</taxon>
        <taxon>Batrachia</taxon>
        <taxon>Caudata</taxon>
        <taxon>Salamandroidea</taxon>
        <taxon>Salamandridae</taxon>
        <taxon>Pleurodelinae</taxon>
        <taxon>Pleurodeles</taxon>
    </lineage>
</organism>
<comment type="caution">
    <text evidence="2">The sequence shown here is derived from an EMBL/GenBank/DDBJ whole genome shotgun (WGS) entry which is preliminary data.</text>
</comment>
<protein>
    <submittedName>
        <fullName evidence="2">Uncharacterized protein</fullName>
    </submittedName>
</protein>
<accession>A0AAV7UN17</accession>
<feature type="region of interest" description="Disordered" evidence="1">
    <location>
        <begin position="87"/>
        <end position="116"/>
    </location>
</feature>
<keyword evidence="3" id="KW-1185">Reference proteome</keyword>